<dbReference type="SUPFAM" id="SSF50494">
    <property type="entry name" value="Trypsin-like serine proteases"/>
    <property type="match status" value="1"/>
</dbReference>
<feature type="compositionally biased region" description="Polar residues" evidence="2">
    <location>
        <begin position="93"/>
        <end position="106"/>
    </location>
</feature>
<keyword evidence="5" id="KW-0645">Protease</keyword>
<accession>A0A2M4BPB8</accession>
<dbReference type="Pfam" id="PF00089">
    <property type="entry name" value="Trypsin"/>
    <property type="match status" value="1"/>
</dbReference>
<protein>
    <submittedName>
        <fullName evidence="5">Putative clip-domain serine protease subfamily protein a</fullName>
    </submittedName>
</protein>
<dbReference type="SMART" id="SM00020">
    <property type="entry name" value="Tryp_SPc"/>
    <property type="match status" value="1"/>
</dbReference>
<evidence type="ECO:0000256" key="2">
    <source>
        <dbReference type="SAM" id="MobiDB-lite"/>
    </source>
</evidence>
<dbReference type="EMBL" id="GGFJ01005711">
    <property type="protein sequence ID" value="MBW54852.1"/>
    <property type="molecule type" value="Transcribed_RNA"/>
</dbReference>
<reference evidence="5" key="1">
    <citation type="submission" date="2018-01" db="EMBL/GenBank/DDBJ databases">
        <title>An insight into the sialome of Amazonian anophelines.</title>
        <authorList>
            <person name="Ribeiro J.M."/>
            <person name="Scarpassa V."/>
            <person name="Calvo E."/>
        </authorList>
    </citation>
    <scope>NUCLEOTIDE SEQUENCE</scope>
    <source>
        <tissue evidence="5">Salivary glands</tissue>
    </source>
</reference>
<comment type="similarity">
    <text evidence="1">Belongs to the peptidase S1 family. CLIP subfamily.</text>
</comment>
<evidence type="ECO:0000259" key="4">
    <source>
        <dbReference type="PROSITE" id="PS50240"/>
    </source>
</evidence>
<dbReference type="InterPro" id="IPR043504">
    <property type="entry name" value="Peptidase_S1_PA_chymotrypsin"/>
</dbReference>
<dbReference type="GO" id="GO:0006508">
    <property type="term" value="P:proteolysis"/>
    <property type="evidence" value="ECO:0007669"/>
    <property type="project" value="UniProtKB-KW"/>
</dbReference>
<dbReference type="AlphaFoldDB" id="A0A2M4BPB8"/>
<evidence type="ECO:0000313" key="5">
    <source>
        <dbReference type="EMBL" id="MBW54852.1"/>
    </source>
</evidence>
<feature type="domain" description="Peptidase S1" evidence="4">
    <location>
        <begin position="141"/>
        <end position="398"/>
    </location>
</feature>
<dbReference type="PROSITE" id="PS50240">
    <property type="entry name" value="TRYPSIN_DOM"/>
    <property type="match status" value="1"/>
</dbReference>
<dbReference type="PANTHER" id="PTHR24258">
    <property type="entry name" value="SERINE PROTEASE-RELATED"/>
    <property type="match status" value="1"/>
</dbReference>
<dbReference type="Gene3D" id="2.40.10.10">
    <property type="entry name" value="Trypsin-like serine proteases"/>
    <property type="match status" value="2"/>
</dbReference>
<dbReference type="InterPro" id="IPR009003">
    <property type="entry name" value="Peptidase_S1_PA"/>
</dbReference>
<dbReference type="PANTHER" id="PTHR24258:SF129">
    <property type="entry name" value="LP15124P-RELATED"/>
    <property type="match status" value="1"/>
</dbReference>
<keyword evidence="3" id="KW-0732">Signal</keyword>
<dbReference type="CDD" id="cd00190">
    <property type="entry name" value="Tryp_SPc"/>
    <property type="match status" value="1"/>
</dbReference>
<dbReference type="Pfam" id="PF18322">
    <property type="entry name" value="CLIP_1"/>
    <property type="match status" value="1"/>
</dbReference>
<name>A0A2M4BPB8_9DIPT</name>
<keyword evidence="5" id="KW-0378">Hydrolase</keyword>
<dbReference type="InterPro" id="IPR001254">
    <property type="entry name" value="Trypsin_dom"/>
</dbReference>
<organism evidence="5">
    <name type="scientific">Anopheles marajoara</name>
    <dbReference type="NCBI Taxonomy" id="58244"/>
    <lineage>
        <taxon>Eukaryota</taxon>
        <taxon>Metazoa</taxon>
        <taxon>Ecdysozoa</taxon>
        <taxon>Arthropoda</taxon>
        <taxon>Hexapoda</taxon>
        <taxon>Insecta</taxon>
        <taxon>Pterygota</taxon>
        <taxon>Neoptera</taxon>
        <taxon>Endopterygota</taxon>
        <taxon>Diptera</taxon>
        <taxon>Nematocera</taxon>
        <taxon>Culicoidea</taxon>
        <taxon>Culicidae</taxon>
        <taxon>Anophelinae</taxon>
        <taxon>Anopheles</taxon>
    </lineage>
</organism>
<feature type="region of interest" description="Disordered" evidence="2">
    <location>
        <begin position="86"/>
        <end position="127"/>
    </location>
</feature>
<evidence type="ECO:0000256" key="1">
    <source>
        <dbReference type="ARBA" id="ARBA00024195"/>
    </source>
</evidence>
<evidence type="ECO:0000256" key="3">
    <source>
        <dbReference type="SAM" id="SignalP"/>
    </source>
</evidence>
<sequence length="421" mass="46806">MAQRWSPMVARQGLVCGLALVLLLASSIPLARGEEIETCYKNSKPGVCVYKFRCKDGYIVNFGEGVIDVRMGDVCGNSLMECCQEPEDEEDSTTVVPSVNETSTDGGKNRTVVPPTPRPLLPPYEEQPCGQRNPNGVIFKIENNTFHESEYGEFPWVVAIFRLSPDATPDSKPQFLCSGTLIDVAAVLTTASCLQKYRGTGSKFMARMGEWDLSNDREPVPPVELEVETLHLHPRYNTLSKVNDIAIVILVDSVQLSHTIGLACLADARLEFRDVVGVGWGQVPNFVQPAKLPQSILKKTTLLVIDRPQCQRTMRTLITPRYTLADSFICAEAAAPNEEMLPCKGDSGSPYMVNILTEQERYYVVGISSWGFNCNTQDAPTVLTSVGYHREWIDEIISKEGLSPISYTYRQQDDDNDDEYD</sequence>
<dbReference type="InterPro" id="IPR041515">
    <property type="entry name" value="PPAF-2-like_Clip"/>
</dbReference>
<proteinExistence type="inferred from homology"/>
<dbReference type="GO" id="GO:0004252">
    <property type="term" value="F:serine-type endopeptidase activity"/>
    <property type="evidence" value="ECO:0007669"/>
    <property type="project" value="InterPro"/>
</dbReference>
<feature type="signal peptide" evidence="3">
    <location>
        <begin position="1"/>
        <end position="33"/>
    </location>
</feature>
<feature type="chain" id="PRO_5014915086" evidence="3">
    <location>
        <begin position="34"/>
        <end position="421"/>
    </location>
</feature>